<dbReference type="PANTHER" id="PTHR35007">
    <property type="entry name" value="INTEGRAL MEMBRANE PROTEIN-RELATED"/>
    <property type="match status" value="1"/>
</dbReference>
<keyword evidence="1" id="KW-0812">Transmembrane</keyword>
<feature type="transmembrane region" description="Helical" evidence="1">
    <location>
        <begin position="211"/>
        <end position="230"/>
    </location>
</feature>
<accession>A0A1G7UQH7</accession>
<gene>
    <name evidence="2" type="ORF">SAMN05216377_112114</name>
</gene>
<proteinExistence type="predicted"/>
<evidence type="ECO:0000256" key="1">
    <source>
        <dbReference type="SAM" id="Phobius"/>
    </source>
</evidence>
<name>A0A1G7UQH7_PSEOR</name>
<dbReference type="AlphaFoldDB" id="A0A1G7UQH7"/>
<feature type="transmembrane region" description="Helical" evidence="1">
    <location>
        <begin position="242"/>
        <end position="261"/>
    </location>
</feature>
<dbReference type="PANTHER" id="PTHR35007:SF4">
    <property type="entry name" value="CONSERVED TRANSMEMBRANE PROTEIN-RELATED"/>
    <property type="match status" value="1"/>
</dbReference>
<sequence length="271" mass="27176">MSAAGPGWAVCAAVAAGLLIAPGPPARQRLGTVRPEVARRLPVPPAPLAVALLGAVLGGLACGVAGSLAGGLVATTIRRRRARSRDRSRAGAEAAELAESLARIIEELRTGAHPAAALQGVRSDGALADRTLGPAAAAARLGDDVPAALVRTAARGPAAVRAELQRIAAAWSLSDRHGAPLADLLDGVLTDLRWRLAFAARTHARSAGPRATAAVLTALPVLGLGLGHLLGADPLGVLRSGILGQALLLVGTGLVWAGLSWSDRLTTGAAP</sequence>
<organism evidence="2 3">
    <name type="scientific">Pseudonocardia oroxyli</name>
    <dbReference type="NCBI Taxonomy" id="366584"/>
    <lineage>
        <taxon>Bacteria</taxon>
        <taxon>Bacillati</taxon>
        <taxon>Actinomycetota</taxon>
        <taxon>Actinomycetes</taxon>
        <taxon>Pseudonocardiales</taxon>
        <taxon>Pseudonocardiaceae</taxon>
        <taxon>Pseudonocardia</taxon>
    </lineage>
</organism>
<keyword evidence="1" id="KW-1133">Transmembrane helix</keyword>
<dbReference type="RefSeq" id="WP_093086570.1">
    <property type="nucleotide sequence ID" value="NZ_FNBE01000012.1"/>
</dbReference>
<evidence type="ECO:0000313" key="2">
    <source>
        <dbReference type="EMBL" id="SDG49501.1"/>
    </source>
</evidence>
<protein>
    <submittedName>
        <fullName evidence="2">Tight adherence protein B</fullName>
    </submittedName>
</protein>
<dbReference type="EMBL" id="FNBE01000012">
    <property type="protein sequence ID" value="SDG49501.1"/>
    <property type="molecule type" value="Genomic_DNA"/>
</dbReference>
<evidence type="ECO:0000313" key="3">
    <source>
        <dbReference type="Proteomes" id="UP000198967"/>
    </source>
</evidence>
<dbReference type="STRING" id="366584.SAMN05216377_112114"/>
<dbReference type="OrthoDB" id="3712305at2"/>
<keyword evidence="3" id="KW-1185">Reference proteome</keyword>
<keyword evidence="1" id="KW-0472">Membrane</keyword>
<dbReference type="Proteomes" id="UP000198967">
    <property type="component" value="Unassembled WGS sequence"/>
</dbReference>
<feature type="transmembrane region" description="Helical" evidence="1">
    <location>
        <begin position="49"/>
        <end position="77"/>
    </location>
</feature>
<reference evidence="2 3" key="1">
    <citation type="submission" date="2016-10" db="EMBL/GenBank/DDBJ databases">
        <authorList>
            <person name="de Groot N.N."/>
        </authorList>
    </citation>
    <scope>NUCLEOTIDE SEQUENCE [LARGE SCALE GENOMIC DNA]</scope>
    <source>
        <strain evidence="2 3">CGMCC 4.3143</strain>
    </source>
</reference>